<feature type="repeat" description="RCC1" evidence="3">
    <location>
        <begin position="490"/>
        <end position="537"/>
    </location>
</feature>
<dbReference type="Pfam" id="PF02204">
    <property type="entry name" value="VPS9"/>
    <property type="match status" value="1"/>
</dbReference>
<proteinExistence type="predicted"/>
<reference evidence="6" key="1">
    <citation type="submission" date="2015-12" db="EMBL/GenBank/DDBJ databases">
        <title>De novo transcriptome assembly of four potential Pierce s Disease insect vectors from Arizona vineyards.</title>
        <authorList>
            <person name="Tassone E.E."/>
        </authorList>
    </citation>
    <scope>NUCLEOTIDE SEQUENCE</scope>
</reference>
<dbReference type="PANTHER" id="PTHR46089:SF2">
    <property type="entry name" value="ALSIN HOMOLOG"/>
    <property type="match status" value="1"/>
</dbReference>
<dbReference type="Pfam" id="PF25383">
    <property type="entry name" value="PH_alsin"/>
    <property type="match status" value="1"/>
</dbReference>
<organism evidence="6">
    <name type="scientific">Clastoptera arizonana</name>
    <name type="common">Arizona spittle bug</name>
    <dbReference type="NCBI Taxonomy" id="38151"/>
    <lineage>
        <taxon>Eukaryota</taxon>
        <taxon>Metazoa</taxon>
        <taxon>Ecdysozoa</taxon>
        <taxon>Arthropoda</taxon>
        <taxon>Hexapoda</taxon>
        <taxon>Insecta</taxon>
        <taxon>Pterygota</taxon>
        <taxon>Neoptera</taxon>
        <taxon>Paraneoptera</taxon>
        <taxon>Hemiptera</taxon>
        <taxon>Auchenorrhyncha</taxon>
        <taxon>Cercopoidea</taxon>
        <taxon>Clastopteridae</taxon>
        <taxon>Clastoptera</taxon>
    </lineage>
</organism>
<protein>
    <recommendedName>
        <fullName evidence="5">VPS9 domain-containing protein</fullName>
    </recommendedName>
</protein>
<dbReference type="InterPro" id="IPR037191">
    <property type="entry name" value="VPS9_dom_sf"/>
</dbReference>
<dbReference type="GO" id="GO:0005737">
    <property type="term" value="C:cytoplasm"/>
    <property type="evidence" value="ECO:0007669"/>
    <property type="project" value="TreeGrafter"/>
</dbReference>
<evidence type="ECO:0000256" key="1">
    <source>
        <dbReference type="ARBA" id="ARBA00022658"/>
    </source>
</evidence>
<dbReference type="InterPro" id="IPR059093">
    <property type="entry name" value="HA_Alsin"/>
</dbReference>
<dbReference type="GO" id="GO:0031267">
    <property type="term" value="F:small GTPase binding"/>
    <property type="evidence" value="ECO:0007669"/>
    <property type="project" value="TreeGrafter"/>
</dbReference>
<dbReference type="PANTHER" id="PTHR46089">
    <property type="entry name" value="ALSIN HOMOLOG"/>
    <property type="match status" value="1"/>
</dbReference>
<dbReference type="SUPFAM" id="SSF50729">
    <property type="entry name" value="PH domain-like"/>
    <property type="match status" value="1"/>
</dbReference>
<dbReference type="InterPro" id="IPR003409">
    <property type="entry name" value="MORN"/>
</dbReference>
<name>A0A1B6C7L6_9HEMI</name>
<feature type="region of interest" description="Disordered" evidence="4">
    <location>
        <begin position="372"/>
        <end position="397"/>
    </location>
</feature>
<dbReference type="Gene3D" id="2.130.10.30">
    <property type="entry name" value="Regulator of chromosome condensation 1/beta-lactamase-inhibitor protein II"/>
    <property type="match status" value="2"/>
</dbReference>
<evidence type="ECO:0000259" key="5">
    <source>
        <dbReference type="PROSITE" id="PS51205"/>
    </source>
</evidence>
<dbReference type="SUPFAM" id="SSF82185">
    <property type="entry name" value="Histone H3 K4-specific methyltransferase SET7/9 N-terminal domain"/>
    <property type="match status" value="2"/>
</dbReference>
<keyword evidence="1" id="KW-0344">Guanine-nucleotide releasing factor</keyword>
<feature type="repeat" description="RCC1" evidence="3">
    <location>
        <begin position="438"/>
        <end position="489"/>
    </location>
</feature>
<dbReference type="InterPro" id="IPR003123">
    <property type="entry name" value="VPS9"/>
</dbReference>
<dbReference type="EMBL" id="GEDC01027979">
    <property type="protein sequence ID" value="JAS09319.1"/>
    <property type="molecule type" value="Transcribed_RNA"/>
</dbReference>
<dbReference type="PROSITE" id="PS50012">
    <property type="entry name" value="RCC1_3"/>
    <property type="match status" value="2"/>
</dbReference>
<dbReference type="Pfam" id="PF02493">
    <property type="entry name" value="MORN"/>
    <property type="match status" value="6"/>
</dbReference>
<dbReference type="InterPro" id="IPR009091">
    <property type="entry name" value="RCC1/BLIP-II"/>
</dbReference>
<dbReference type="InterPro" id="IPR051984">
    <property type="entry name" value="Alsin"/>
</dbReference>
<dbReference type="Pfam" id="PF25384">
    <property type="entry name" value="Alsin_RLD"/>
    <property type="match status" value="1"/>
</dbReference>
<feature type="domain" description="VPS9" evidence="5">
    <location>
        <begin position="1326"/>
        <end position="1474"/>
    </location>
</feature>
<dbReference type="Pfam" id="PF26202">
    <property type="entry name" value="HA_Alsin"/>
    <property type="match status" value="1"/>
</dbReference>
<dbReference type="CDD" id="cd13269">
    <property type="entry name" value="PH_alsin"/>
    <property type="match status" value="1"/>
</dbReference>
<dbReference type="Gene3D" id="2.20.110.10">
    <property type="entry name" value="Histone H3 K4-specific methyltransferase SET7/9 N-terminal domain"/>
    <property type="match status" value="3"/>
</dbReference>
<dbReference type="Pfam" id="PF25389">
    <property type="entry name" value="DH_ALS2"/>
    <property type="match status" value="1"/>
</dbReference>
<accession>A0A1B6C7L6</accession>
<evidence type="ECO:0000256" key="2">
    <source>
        <dbReference type="ARBA" id="ARBA00022737"/>
    </source>
</evidence>
<gene>
    <name evidence="6" type="ORF">g.11016</name>
</gene>
<dbReference type="InterPro" id="IPR000408">
    <property type="entry name" value="Reg_chr_condens"/>
</dbReference>
<feature type="region of interest" description="Disordered" evidence="4">
    <location>
        <begin position="242"/>
        <end position="275"/>
    </location>
</feature>
<sequence>MNSIHIWKDIEKLSVTFDDNFTFPDDFLKISSLKDYLFLLACDHTIWHGKITSDLKLFLKPSHICAVDIACTNLFLYFVDSLGKVFKVLPESLEICTEIVFREDAKCCIHGYTTANQNVVVKKIAAGGMGVIYLSENGYVWASGEHPQIDIHNEDEPKKVLNFEGRYITSIACGKDFNVIVGHRRDENCDTNNVDNCSEDGEVFVSTCPKCINESIASPLSPQLSSDICPFGLAIQKSNESLSISTSTSKNNTIGSECKKSDNDNSSSSTEDYSVPVLNDNHLKDISEGKNIKDCGTDNEKGDRMSLLLINTEAARQFLTRQLSWVSSGGEELVAEFSVPTRIIKQNVSTMANLVYEGVKTVGDKVATLSRHVSGGSENNSESFEEFNTDELQPSEASNSSSIRCEWSFSGVCSEISDREIAERIAISLNRGSRLVKTEVWTWGNCNQGILGIGDGVRRHRPITVPQLIHIGVKSAACGMSHCVVLTITGRCLIWGQNELGQVNSSCRGTDFSSPIFWGRASQAAVGRRHTLLLASDTSLHWLGKDRVETLSTNGVELGKFELLDDGTTPHKVLSSGDISCCISSSLISDMAINSDLTNEQCFLEDMLTVQNTVLKPLGRKSNVDDIFIVLSGRYIDILNMTAINVAKLSEGMPTSIVLQAHAEEFFIVYEKYLVALCDVIAMSGFAQLSRSIEIQQKLISSFADRLPTRKNSPEAVLSCAFSQPLSRVTVYKMMLSRDQNSVSPVAHKWETFNEHQEQNCKQAECTRLFWESCGRLVESLRTPKRRLIRDSRSHPLSLHNASRFSSHWFILLNDAFVHITGTNHNVHYLETVWVESCPQDDDSTQNMLLITLPEETLTLVCNSPQEKNDWILSLHTAIKNKLNKSQVNNVRTASYTFIKPSSIYKDAKYTGRWLCGKFEGAGKLEWADGRVFTGQFHCNVPHGSGRLEIPGVSVYDGQWKDGLQNGYGCTRYENGEIFEGYYKDGLSNGHGMHKNGSFLASTASVYVGEWQNGLKHGYGVMDDIVTGEKYLGLWSKNLKNGCGLIVTLDGIYYEGVFVDDVLTGHGVMVFEDGTHYEGELREAGVFGGKGTLTFNSGDRFEGNLHGAWNEGVKISGTFHKNIPTPSPQKCKNKPSSFGKLCVSPNQKWKAIFRQCWVSLGAGPDGKMADTQRTWENIAVLLNSRGSSQRPHERLQTIPQFGRNSLDIQSYKNICNYLNHAFESSYHPLGIVLRELTGAYVATYGGVLVHPLLLSHAVEELRSITERLYQIVRVLFPALPLPGQNIHFGGEESYRDLVNMFGLLHPILLPQLHSALFPLYDLHNKTQDDAYIKRLFKWNKHPDITLMALLDIDKKFWPREEDEKPFLVAIETLQQLKTTFCPMEKMLVIQNAFQQMTLDVQTKLGADYLWSMDDLFPVFHFVVLRSCICKLGSEIHFIEDFMEPSLEHGELGIMFATLQACYFQILQEKVSIVS</sequence>
<keyword evidence="2" id="KW-0677">Repeat</keyword>
<dbReference type="GO" id="GO:0005085">
    <property type="term" value="F:guanyl-nucleotide exchange factor activity"/>
    <property type="evidence" value="ECO:0007669"/>
    <property type="project" value="UniProtKB-KW"/>
</dbReference>
<evidence type="ECO:0000256" key="3">
    <source>
        <dbReference type="PROSITE-ProRule" id="PRU00235"/>
    </source>
</evidence>
<dbReference type="SUPFAM" id="SSF50985">
    <property type="entry name" value="RCC1/BLIP-II"/>
    <property type="match status" value="2"/>
</dbReference>
<dbReference type="Gene3D" id="1.20.1050.80">
    <property type="entry name" value="VPS9 domain"/>
    <property type="match status" value="1"/>
</dbReference>
<feature type="compositionally biased region" description="Low complexity" evidence="4">
    <location>
        <begin position="242"/>
        <end position="256"/>
    </location>
</feature>
<evidence type="ECO:0000313" key="6">
    <source>
        <dbReference type="EMBL" id="JAS09319.1"/>
    </source>
</evidence>
<dbReference type="GO" id="GO:0016197">
    <property type="term" value="P:endosomal transport"/>
    <property type="evidence" value="ECO:0007669"/>
    <property type="project" value="TreeGrafter"/>
</dbReference>
<dbReference type="SMART" id="SM00698">
    <property type="entry name" value="MORN"/>
    <property type="match status" value="7"/>
</dbReference>
<dbReference type="Gene3D" id="2.30.29.30">
    <property type="entry name" value="Pleckstrin-homology domain (PH domain)/Phosphotyrosine-binding domain (PTB)"/>
    <property type="match status" value="1"/>
</dbReference>
<dbReference type="InterPro" id="IPR057248">
    <property type="entry name" value="Alsin-like_PH"/>
</dbReference>
<dbReference type="InterPro" id="IPR011993">
    <property type="entry name" value="PH-like_dom_sf"/>
</dbReference>
<dbReference type="SUPFAM" id="SSF109993">
    <property type="entry name" value="VPS9 domain"/>
    <property type="match status" value="1"/>
</dbReference>
<evidence type="ECO:0000256" key="4">
    <source>
        <dbReference type="SAM" id="MobiDB-lite"/>
    </source>
</evidence>
<dbReference type="PROSITE" id="PS51205">
    <property type="entry name" value="VPS9"/>
    <property type="match status" value="1"/>
</dbReference>